<keyword evidence="9" id="KW-0482">Metalloprotease</keyword>
<evidence type="ECO:0000256" key="11">
    <source>
        <dbReference type="SAM" id="Phobius"/>
    </source>
</evidence>
<proteinExistence type="inferred from homology"/>
<dbReference type="Pfam" id="PF17820">
    <property type="entry name" value="PDZ_6"/>
    <property type="match status" value="1"/>
</dbReference>
<feature type="transmembrane region" description="Helical" evidence="11">
    <location>
        <begin position="362"/>
        <end position="381"/>
    </location>
</feature>
<name>A0ABU7LLU1_9PROT</name>
<dbReference type="GO" id="GO:0006508">
    <property type="term" value="P:proteolysis"/>
    <property type="evidence" value="ECO:0007669"/>
    <property type="project" value="UniProtKB-KW"/>
</dbReference>
<evidence type="ECO:0000256" key="2">
    <source>
        <dbReference type="ARBA" id="ARBA00004141"/>
    </source>
</evidence>
<evidence type="ECO:0000256" key="6">
    <source>
        <dbReference type="ARBA" id="ARBA00022801"/>
    </source>
</evidence>
<dbReference type="Pfam" id="PF02163">
    <property type="entry name" value="Peptidase_M50"/>
    <property type="match status" value="1"/>
</dbReference>
<evidence type="ECO:0000256" key="5">
    <source>
        <dbReference type="ARBA" id="ARBA00022692"/>
    </source>
</evidence>
<evidence type="ECO:0000256" key="4">
    <source>
        <dbReference type="ARBA" id="ARBA00022670"/>
    </source>
</evidence>
<dbReference type="CDD" id="cd06163">
    <property type="entry name" value="S2P-M50_PDZ_RseP-like"/>
    <property type="match status" value="1"/>
</dbReference>
<comment type="similarity">
    <text evidence="3">Belongs to the peptidase M50B family.</text>
</comment>
<keyword evidence="6" id="KW-0378">Hydrolase</keyword>
<evidence type="ECO:0000313" key="14">
    <source>
        <dbReference type="Proteomes" id="UP001354971"/>
    </source>
</evidence>
<keyword evidence="5 11" id="KW-0812">Transmembrane</keyword>
<feature type="transmembrane region" description="Helical" evidence="11">
    <location>
        <begin position="311"/>
        <end position="332"/>
    </location>
</feature>
<dbReference type="InterPro" id="IPR041489">
    <property type="entry name" value="PDZ_6"/>
</dbReference>
<feature type="transmembrane region" description="Helical" evidence="11">
    <location>
        <begin position="6"/>
        <end position="25"/>
    </location>
</feature>
<keyword evidence="14" id="KW-1185">Reference proteome</keyword>
<evidence type="ECO:0000256" key="7">
    <source>
        <dbReference type="ARBA" id="ARBA00022833"/>
    </source>
</evidence>
<evidence type="ECO:0000259" key="12">
    <source>
        <dbReference type="SMART" id="SM00228"/>
    </source>
</evidence>
<keyword evidence="8 11" id="KW-1133">Transmembrane helix</keyword>
<dbReference type="GO" id="GO:0008233">
    <property type="term" value="F:peptidase activity"/>
    <property type="evidence" value="ECO:0007669"/>
    <property type="project" value="UniProtKB-KW"/>
</dbReference>
<evidence type="ECO:0000256" key="3">
    <source>
        <dbReference type="ARBA" id="ARBA00007931"/>
    </source>
</evidence>
<dbReference type="InterPro" id="IPR004387">
    <property type="entry name" value="Pept_M50_Zn"/>
</dbReference>
<dbReference type="SMART" id="SM00228">
    <property type="entry name" value="PDZ"/>
    <property type="match status" value="1"/>
</dbReference>
<gene>
    <name evidence="13" type="ORF">V0U79_00850</name>
</gene>
<evidence type="ECO:0000256" key="8">
    <source>
        <dbReference type="ARBA" id="ARBA00022989"/>
    </source>
</evidence>
<comment type="subcellular location">
    <subcellularLocation>
        <location evidence="2">Membrane</location>
        <topology evidence="2">Multi-pass membrane protein</topology>
    </subcellularLocation>
</comment>
<comment type="caution">
    <text evidence="13">The sequence shown here is derived from an EMBL/GenBank/DDBJ whole genome shotgun (WGS) entry which is preliminary data.</text>
</comment>
<dbReference type="InterPro" id="IPR036034">
    <property type="entry name" value="PDZ_sf"/>
</dbReference>
<evidence type="ECO:0000256" key="10">
    <source>
        <dbReference type="ARBA" id="ARBA00023136"/>
    </source>
</evidence>
<feature type="transmembrane region" description="Helical" evidence="11">
    <location>
        <begin position="116"/>
        <end position="140"/>
    </location>
</feature>
<sequence length="391" mass="41903">MLDFLTSGLITILAFTAVISVVVIVHELGHFFAGRLCGVHAEVFSMGFGPTLFAVRDRRGTIWRLAALPLGGYVRFLGDAGAASEPDQEKLAEMRAKLGAAADRCYHFKPVWQRAFIAFAGPLANFILAVLIFFVLFATFGQSTQAPIVGNVRAESEAERAGLQTGDRIVSIAGNRIDSFPQIMTEFMLRPDEELLVVVERNDREIDMLMTPRIERVADGLGGFRERAIVGFSGTNQRYFRQLGPIESIGAAFGQVGNVISLTGRYVWRILTGRVPPNMLNGPVGIVTVSGQVANATIDNAQTTGAAAGGLALNLIQLVALFSIGLGLVNLLPIPILDGGHLVYYAYEAVAGRPLSAKVQAIGFRVGLALVLGLMLVATWNDLVYLGGLGS</sequence>
<dbReference type="PANTHER" id="PTHR42837:SF2">
    <property type="entry name" value="MEMBRANE METALLOPROTEASE ARASP2, CHLOROPLASTIC-RELATED"/>
    <property type="match status" value="1"/>
</dbReference>
<dbReference type="RefSeq" id="WP_330197564.1">
    <property type="nucleotide sequence ID" value="NZ_JAZDRP010000001.1"/>
</dbReference>
<dbReference type="InterPro" id="IPR008915">
    <property type="entry name" value="Peptidase_M50"/>
</dbReference>
<organism evidence="13 14">
    <name type="scientific">Hyphobacterium lacteum</name>
    <dbReference type="NCBI Taxonomy" id="3116575"/>
    <lineage>
        <taxon>Bacteria</taxon>
        <taxon>Pseudomonadati</taxon>
        <taxon>Pseudomonadota</taxon>
        <taxon>Alphaproteobacteria</taxon>
        <taxon>Maricaulales</taxon>
        <taxon>Maricaulaceae</taxon>
        <taxon>Hyphobacterium</taxon>
    </lineage>
</organism>
<protein>
    <submittedName>
        <fullName evidence="13">Site-2 protease family protein</fullName>
    </submittedName>
</protein>
<comment type="cofactor">
    <cofactor evidence="1">
        <name>Zn(2+)</name>
        <dbReference type="ChEBI" id="CHEBI:29105"/>
    </cofactor>
</comment>
<dbReference type="CDD" id="cd23081">
    <property type="entry name" value="cpPDZ_EcRseP-like"/>
    <property type="match status" value="1"/>
</dbReference>
<evidence type="ECO:0000313" key="13">
    <source>
        <dbReference type="EMBL" id="MEE2524898.1"/>
    </source>
</evidence>
<keyword evidence="7" id="KW-0862">Zinc</keyword>
<evidence type="ECO:0000256" key="9">
    <source>
        <dbReference type="ARBA" id="ARBA00023049"/>
    </source>
</evidence>
<dbReference type="PANTHER" id="PTHR42837">
    <property type="entry name" value="REGULATOR OF SIGMA-E PROTEASE RSEP"/>
    <property type="match status" value="1"/>
</dbReference>
<feature type="domain" description="PDZ" evidence="12">
    <location>
        <begin position="129"/>
        <end position="203"/>
    </location>
</feature>
<dbReference type="Proteomes" id="UP001354971">
    <property type="component" value="Unassembled WGS sequence"/>
</dbReference>
<dbReference type="Gene3D" id="2.30.42.10">
    <property type="match status" value="1"/>
</dbReference>
<dbReference type="InterPro" id="IPR001478">
    <property type="entry name" value="PDZ"/>
</dbReference>
<dbReference type="SUPFAM" id="SSF50156">
    <property type="entry name" value="PDZ domain-like"/>
    <property type="match status" value="1"/>
</dbReference>
<keyword evidence="10 11" id="KW-0472">Membrane</keyword>
<reference evidence="13 14" key="1">
    <citation type="submission" date="2024-01" db="EMBL/GenBank/DDBJ databases">
        <title>Hyphobacterium bacterium isolated from marine sediment.</title>
        <authorList>
            <person name="Zhao S."/>
        </authorList>
    </citation>
    <scope>NUCLEOTIDE SEQUENCE [LARGE SCALE GENOMIC DNA]</scope>
    <source>
        <strain evidence="14">HN65</strain>
    </source>
</reference>
<accession>A0ABU7LLU1</accession>
<dbReference type="EMBL" id="JAZDRP010000001">
    <property type="protein sequence ID" value="MEE2524898.1"/>
    <property type="molecule type" value="Genomic_DNA"/>
</dbReference>
<evidence type="ECO:0000256" key="1">
    <source>
        <dbReference type="ARBA" id="ARBA00001947"/>
    </source>
</evidence>
<keyword evidence="4 13" id="KW-0645">Protease</keyword>